<keyword evidence="2" id="KW-1185">Reference proteome</keyword>
<dbReference type="EMBL" id="CP052758">
    <property type="protein sequence ID" value="QJW38800.1"/>
    <property type="molecule type" value="Genomic_DNA"/>
</dbReference>
<dbReference type="AlphaFoldDB" id="A0A6M5UKS6"/>
<geneLocation type="plasmid" evidence="1 2">
    <name>pCPRO01</name>
</geneLocation>
<reference evidence="2" key="1">
    <citation type="journal article" date="2022" name="Int. J. Syst. Evol. Microbiol.">
        <title>Cellulosimicrobium protaetiae sp. nov., isolated from the gut of the larva of Protaetia brevitarsis seulensis.</title>
        <authorList>
            <person name="Le Han H."/>
            <person name="Nguyen T.T.H."/>
            <person name="Li Z."/>
            <person name="Shin N.R."/>
            <person name="Kim S.G."/>
        </authorList>
    </citation>
    <scope>NUCLEOTIDE SEQUENCE [LARGE SCALE GENOMIC DNA]</scope>
    <source>
        <strain evidence="2">BI34</strain>
    </source>
</reference>
<evidence type="ECO:0000313" key="2">
    <source>
        <dbReference type="Proteomes" id="UP000451354"/>
    </source>
</evidence>
<dbReference type="Proteomes" id="UP000451354">
    <property type="component" value="Plasmid pCPRO01"/>
</dbReference>
<evidence type="ECO:0000313" key="1">
    <source>
        <dbReference type="EMBL" id="QJW38800.1"/>
    </source>
</evidence>
<dbReference type="OrthoDB" id="9850562at2"/>
<gene>
    <name evidence="1" type="ORF">FIC82_020695</name>
</gene>
<accession>A0A6M5UKS6</accession>
<protein>
    <submittedName>
        <fullName evidence="1">Uncharacterized protein</fullName>
    </submittedName>
</protein>
<dbReference type="KEGG" id="cprt:FIC82_020695"/>
<organism evidence="1 2">
    <name type="scientific">Cellulosimicrobium protaetiae</name>
    <dbReference type="NCBI Taxonomy" id="2587808"/>
    <lineage>
        <taxon>Bacteria</taxon>
        <taxon>Bacillati</taxon>
        <taxon>Actinomycetota</taxon>
        <taxon>Actinomycetes</taxon>
        <taxon>Micrococcales</taxon>
        <taxon>Promicromonosporaceae</taxon>
        <taxon>Cellulosimicrobium</taxon>
    </lineage>
</organism>
<name>A0A6M5UKS6_9MICO</name>
<sequence>MAAWIVTYRSMPIEADTAAEAIARDGGGGGHWQAYPVHADRPDVFELEADTMTGDAGLPLLEATLGPARVHAYQHRDEQDHPVPVLVVEVDVDDDADAETRIYLNDRPLHAVNP</sequence>
<proteinExistence type="predicted"/>
<keyword evidence="1" id="KW-0614">Plasmid</keyword>